<keyword evidence="2" id="KW-1185">Reference proteome</keyword>
<dbReference type="EMBL" id="JBHLYR010000028">
    <property type="protein sequence ID" value="MFB9992032.1"/>
    <property type="molecule type" value="Genomic_DNA"/>
</dbReference>
<gene>
    <name evidence="1" type="ORF">ACFFLM_08675</name>
</gene>
<dbReference type="Proteomes" id="UP001589733">
    <property type="component" value="Unassembled WGS sequence"/>
</dbReference>
<protein>
    <recommendedName>
        <fullName evidence="3">AraC family transcriptional regulator</fullName>
    </recommendedName>
</protein>
<dbReference type="RefSeq" id="WP_380008145.1">
    <property type="nucleotide sequence ID" value="NZ_JBHLYR010000028.1"/>
</dbReference>
<evidence type="ECO:0008006" key="3">
    <source>
        <dbReference type="Google" id="ProtNLM"/>
    </source>
</evidence>
<evidence type="ECO:0000313" key="1">
    <source>
        <dbReference type="EMBL" id="MFB9992032.1"/>
    </source>
</evidence>
<organism evidence="1 2">
    <name type="scientific">Deinococcus oregonensis</name>
    <dbReference type="NCBI Taxonomy" id="1805970"/>
    <lineage>
        <taxon>Bacteria</taxon>
        <taxon>Thermotogati</taxon>
        <taxon>Deinococcota</taxon>
        <taxon>Deinococci</taxon>
        <taxon>Deinococcales</taxon>
        <taxon>Deinococcaceae</taxon>
        <taxon>Deinococcus</taxon>
    </lineage>
</organism>
<comment type="caution">
    <text evidence="1">The sequence shown here is derived from an EMBL/GenBank/DDBJ whole genome shotgun (WGS) entry which is preliminary data.</text>
</comment>
<name>A0ABV6AYD8_9DEIO</name>
<reference evidence="1 2" key="1">
    <citation type="submission" date="2024-09" db="EMBL/GenBank/DDBJ databases">
        <authorList>
            <person name="Sun Q."/>
            <person name="Mori K."/>
        </authorList>
    </citation>
    <scope>NUCLEOTIDE SEQUENCE [LARGE SCALE GENOMIC DNA]</scope>
    <source>
        <strain evidence="1 2">JCM 13503</strain>
    </source>
</reference>
<accession>A0ABV6AYD8</accession>
<proteinExistence type="predicted"/>
<sequence length="92" mass="9980">MSNPLPVLRFTGSFSDALAHVARIIPGAALRLDMHVGHLDLSQPVTLSPTNFPSDLLEIGATLDGEVGVHAGFITVPGLAQWRWAQPYRTHR</sequence>
<evidence type="ECO:0000313" key="2">
    <source>
        <dbReference type="Proteomes" id="UP001589733"/>
    </source>
</evidence>